<gene>
    <name evidence="2" type="ORF">NHX12_009111</name>
</gene>
<keyword evidence="3" id="KW-1185">Reference proteome</keyword>
<protein>
    <submittedName>
        <fullName evidence="2">Uncharacterized protein</fullName>
    </submittedName>
</protein>
<sequence>SGNTACQQALWSCLEEETHAHSEKKTGSEVSQVFKDHTLSESEKVNRVSNQTEGRGSRGTDFPSDGILSPPPPPSDQVLRRLLKEWVLGAGCRSQVAEIKWFGEPSVWRPRASW</sequence>
<evidence type="ECO:0000313" key="3">
    <source>
        <dbReference type="Proteomes" id="UP001148018"/>
    </source>
</evidence>
<evidence type="ECO:0000313" key="2">
    <source>
        <dbReference type="EMBL" id="KAJ3591164.1"/>
    </source>
</evidence>
<dbReference type="EMBL" id="JANIIK010000114">
    <property type="protein sequence ID" value="KAJ3591164.1"/>
    <property type="molecule type" value="Genomic_DNA"/>
</dbReference>
<comment type="caution">
    <text evidence="2">The sequence shown here is derived from an EMBL/GenBank/DDBJ whole genome shotgun (WGS) entry which is preliminary data.</text>
</comment>
<feature type="compositionally biased region" description="Basic and acidic residues" evidence="1">
    <location>
        <begin position="17"/>
        <end position="27"/>
    </location>
</feature>
<feature type="non-terminal residue" evidence="2">
    <location>
        <position position="114"/>
    </location>
</feature>
<feature type="compositionally biased region" description="Basic and acidic residues" evidence="1">
    <location>
        <begin position="34"/>
        <end position="46"/>
    </location>
</feature>
<proteinExistence type="predicted"/>
<reference evidence="2" key="1">
    <citation type="submission" date="2022-07" db="EMBL/GenBank/DDBJ databases">
        <title>Chromosome-level genome of Muraenolepis orangiensis.</title>
        <authorList>
            <person name="Kim J."/>
        </authorList>
    </citation>
    <scope>NUCLEOTIDE SEQUENCE</scope>
    <source>
        <strain evidence="2">KU_S4_2022</strain>
        <tissue evidence="2">Muscle</tissue>
    </source>
</reference>
<feature type="region of interest" description="Disordered" evidence="1">
    <location>
        <begin position="17"/>
        <end position="76"/>
    </location>
</feature>
<evidence type="ECO:0000256" key="1">
    <source>
        <dbReference type="SAM" id="MobiDB-lite"/>
    </source>
</evidence>
<feature type="non-terminal residue" evidence="2">
    <location>
        <position position="1"/>
    </location>
</feature>
<accession>A0A9Q0DMM1</accession>
<dbReference type="AlphaFoldDB" id="A0A9Q0DMM1"/>
<name>A0A9Q0DMM1_9TELE</name>
<organism evidence="2 3">
    <name type="scientific">Muraenolepis orangiensis</name>
    <name type="common">Patagonian moray cod</name>
    <dbReference type="NCBI Taxonomy" id="630683"/>
    <lineage>
        <taxon>Eukaryota</taxon>
        <taxon>Metazoa</taxon>
        <taxon>Chordata</taxon>
        <taxon>Craniata</taxon>
        <taxon>Vertebrata</taxon>
        <taxon>Euteleostomi</taxon>
        <taxon>Actinopterygii</taxon>
        <taxon>Neopterygii</taxon>
        <taxon>Teleostei</taxon>
        <taxon>Neoteleostei</taxon>
        <taxon>Acanthomorphata</taxon>
        <taxon>Zeiogadaria</taxon>
        <taxon>Gadariae</taxon>
        <taxon>Gadiformes</taxon>
        <taxon>Muraenolepidoidei</taxon>
        <taxon>Muraenolepididae</taxon>
        <taxon>Muraenolepis</taxon>
    </lineage>
</organism>
<dbReference type="Proteomes" id="UP001148018">
    <property type="component" value="Unassembled WGS sequence"/>
</dbReference>